<keyword evidence="5" id="KW-1185">Reference proteome</keyword>
<protein>
    <recommendedName>
        <fullName evidence="3">Peptidase C14 caspase domain-containing protein</fullName>
    </recommendedName>
</protein>
<dbReference type="OrthoDB" id="3223806at2759"/>
<name>A0A165DR06_9APHY</name>
<evidence type="ECO:0000313" key="5">
    <source>
        <dbReference type="Proteomes" id="UP000076871"/>
    </source>
</evidence>
<evidence type="ECO:0000256" key="1">
    <source>
        <dbReference type="ARBA" id="ARBA00022703"/>
    </source>
</evidence>
<gene>
    <name evidence="4" type="ORF">LAESUDRAFT_655880</name>
</gene>
<dbReference type="InterPro" id="IPR011600">
    <property type="entry name" value="Pept_C14_caspase"/>
</dbReference>
<evidence type="ECO:0000259" key="3">
    <source>
        <dbReference type="Pfam" id="PF00656"/>
    </source>
</evidence>
<reference evidence="4 5" key="1">
    <citation type="journal article" date="2016" name="Mol. Biol. Evol.">
        <title>Comparative Genomics of Early-Diverging Mushroom-Forming Fungi Provides Insights into the Origins of Lignocellulose Decay Capabilities.</title>
        <authorList>
            <person name="Nagy L.G."/>
            <person name="Riley R."/>
            <person name="Tritt A."/>
            <person name="Adam C."/>
            <person name="Daum C."/>
            <person name="Floudas D."/>
            <person name="Sun H."/>
            <person name="Yadav J.S."/>
            <person name="Pangilinan J."/>
            <person name="Larsson K.H."/>
            <person name="Matsuura K."/>
            <person name="Barry K."/>
            <person name="Labutti K."/>
            <person name="Kuo R."/>
            <person name="Ohm R.A."/>
            <person name="Bhattacharya S.S."/>
            <person name="Shirouzu T."/>
            <person name="Yoshinaga Y."/>
            <person name="Martin F.M."/>
            <person name="Grigoriev I.V."/>
            <person name="Hibbett D.S."/>
        </authorList>
    </citation>
    <scope>NUCLEOTIDE SEQUENCE [LARGE SCALE GENOMIC DNA]</scope>
    <source>
        <strain evidence="4 5">93-53</strain>
    </source>
</reference>
<evidence type="ECO:0000256" key="2">
    <source>
        <dbReference type="ARBA" id="ARBA00022807"/>
    </source>
</evidence>
<dbReference type="SUPFAM" id="SSF52129">
    <property type="entry name" value="Caspase-like"/>
    <property type="match status" value="1"/>
</dbReference>
<keyword evidence="2" id="KW-0378">Hydrolase</keyword>
<dbReference type="InterPro" id="IPR029030">
    <property type="entry name" value="Caspase-like_dom_sf"/>
</dbReference>
<evidence type="ECO:0000313" key="4">
    <source>
        <dbReference type="EMBL" id="KZT05440.1"/>
    </source>
</evidence>
<dbReference type="Gene3D" id="3.40.50.1460">
    <property type="match status" value="1"/>
</dbReference>
<organism evidence="4 5">
    <name type="scientific">Laetiporus sulphureus 93-53</name>
    <dbReference type="NCBI Taxonomy" id="1314785"/>
    <lineage>
        <taxon>Eukaryota</taxon>
        <taxon>Fungi</taxon>
        <taxon>Dikarya</taxon>
        <taxon>Basidiomycota</taxon>
        <taxon>Agaricomycotina</taxon>
        <taxon>Agaricomycetes</taxon>
        <taxon>Polyporales</taxon>
        <taxon>Laetiporus</taxon>
    </lineage>
</organism>
<proteinExistence type="predicted"/>
<dbReference type="Pfam" id="PF00656">
    <property type="entry name" value="Peptidase_C14"/>
    <property type="match status" value="1"/>
</dbReference>
<keyword evidence="2" id="KW-0788">Thiol protease</keyword>
<dbReference type="GO" id="GO:0006915">
    <property type="term" value="P:apoptotic process"/>
    <property type="evidence" value="ECO:0007669"/>
    <property type="project" value="UniProtKB-KW"/>
</dbReference>
<dbReference type="GeneID" id="63821611"/>
<sequence>MLLGCITHTKSCSDCRTFALVVAIDKYASVRSLKGCKNDARGIVDYMQNKLAARKSDIHTFYDENASRENILSAFRTQLIDNEEIKSGDLMIFYFAGHDTSQYAPKEWEVQPKGEIERICPQDIDFKSVHGIPSFTLNALLTELADKKGNNSLSERMSIVLLVVTMSTGCHD</sequence>
<dbReference type="AlphaFoldDB" id="A0A165DR06"/>
<dbReference type="Proteomes" id="UP000076871">
    <property type="component" value="Unassembled WGS sequence"/>
</dbReference>
<dbReference type="EMBL" id="KV427630">
    <property type="protein sequence ID" value="KZT05440.1"/>
    <property type="molecule type" value="Genomic_DNA"/>
</dbReference>
<dbReference type="GO" id="GO:0004197">
    <property type="term" value="F:cysteine-type endopeptidase activity"/>
    <property type="evidence" value="ECO:0007669"/>
    <property type="project" value="InterPro"/>
</dbReference>
<keyword evidence="1" id="KW-0053">Apoptosis</keyword>
<dbReference type="InParanoid" id="A0A165DR06"/>
<dbReference type="GO" id="GO:0006508">
    <property type="term" value="P:proteolysis"/>
    <property type="evidence" value="ECO:0007669"/>
    <property type="project" value="InterPro"/>
</dbReference>
<accession>A0A165DR06</accession>
<dbReference type="RefSeq" id="XP_040763180.1">
    <property type="nucleotide sequence ID" value="XM_040904581.1"/>
</dbReference>
<feature type="domain" description="Peptidase C14 caspase" evidence="3">
    <location>
        <begin position="17"/>
        <end position="110"/>
    </location>
</feature>
<keyword evidence="2" id="KW-0645">Protease</keyword>